<dbReference type="InterPro" id="IPR032710">
    <property type="entry name" value="NTF2-like_dom_sf"/>
</dbReference>
<organism evidence="2 3">
    <name type="scientific">Frankia canadensis</name>
    <dbReference type="NCBI Taxonomy" id="1836972"/>
    <lineage>
        <taxon>Bacteria</taxon>
        <taxon>Bacillati</taxon>
        <taxon>Actinomycetota</taxon>
        <taxon>Actinomycetes</taxon>
        <taxon>Frankiales</taxon>
        <taxon>Frankiaceae</taxon>
        <taxon>Frankia</taxon>
    </lineage>
</organism>
<feature type="domain" description="SnoaL-like" evidence="1">
    <location>
        <begin position="12"/>
        <end position="135"/>
    </location>
</feature>
<name>A0A2I2L2C1_9ACTN</name>
<dbReference type="Pfam" id="PF13577">
    <property type="entry name" value="SnoaL_4"/>
    <property type="match status" value="1"/>
</dbReference>
<proteinExistence type="predicted"/>
<dbReference type="SUPFAM" id="SSF54427">
    <property type="entry name" value="NTF2-like"/>
    <property type="match status" value="1"/>
</dbReference>
<dbReference type="InterPro" id="IPR037401">
    <property type="entry name" value="SnoaL-like"/>
</dbReference>
<evidence type="ECO:0000313" key="3">
    <source>
        <dbReference type="Proteomes" id="UP000234331"/>
    </source>
</evidence>
<dbReference type="AlphaFoldDB" id="A0A2I2L2C1"/>
<reference evidence="2 3" key="1">
    <citation type="submission" date="2017-06" db="EMBL/GenBank/DDBJ databases">
        <authorList>
            <person name="Kim H.J."/>
            <person name="Triplett B.A."/>
        </authorList>
    </citation>
    <scope>NUCLEOTIDE SEQUENCE [LARGE SCALE GENOMIC DNA]</scope>
    <source>
        <strain evidence="2">FRACA_ARgP5</strain>
    </source>
</reference>
<dbReference type="Proteomes" id="UP000234331">
    <property type="component" value="Unassembled WGS sequence"/>
</dbReference>
<evidence type="ECO:0000259" key="1">
    <source>
        <dbReference type="Pfam" id="PF13577"/>
    </source>
</evidence>
<keyword evidence="3" id="KW-1185">Reference proteome</keyword>
<dbReference type="EMBL" id="FZMO01000558">
    <property type="protein sequence ID" value="SNQ52059.1"/>
    <property type="molecule type" value="Genomic_DNA"/>
</dbReference>
<dbReference type="Gene3D" id="3.10.450.50">
    <property type="match status" value="1"/>
</dbReference>
<gene>
    <name evidence="2" type="ORF">FRACA_90062</name>
</gene>
<sequence>MADPRRTADRVEELWVRTRCVELGARYCHGVDQADQATFLSVWHADGEYVIGRRAGRFRGHAELASALDFVRAAYVSTHHWTTNQVVTRTGTGSATGVSDSFAVCVDHDDRPTLVAATYDDEYRLVGEEWKIWRRIVRRWLVSDGIEVALRHPASVQARP</sequence>
<accession>A0A2I2L2C1</accession>
<dbReference type="OrthoDB" id="981191at2"/>
<protein>
    <recommendedName>
        <fullName evidence="1">SnoaL-like domain-containing protein</fullName>
    </recommendedName>
</protein>
<evidence type="ECO:0000313" key="2">
    <source>
        <dbReference type="EMBL" id="SNQ52059.1"/>
    </source>
</evidence>